<name>A0ACD5W937_AVESA</name>
<keyword evidence="2" id="KW-1185">Reference proteome</keyword>
<reference evidence="1" key="1">
    <citation type="submission" date="2021-05" db="EMBL/GenBank/DDBJ databases">
        <authorList>
            <person name="Scholz U."/>
            <person name="Mascher M."/>
            <person name="Fiebig A."/>
        </authorList>
    </citation>
    <scope>NUCLEOTIDE SEQUENCE [LARGE SCALE GENOMIC DNA]</scope>
</reference>
<evidence type="ECO:0000313" key="2">
    <source>
        <dbReference type="Proteomes" id="UP001732700"/>
    </source>
</evidence>
<dbReference type="EnsemblPlants" id="AVESA.00010b.r2.4AG0593600.1">
    <property type="protein sequence ID" value="AVESA.00010b.r2.4AG0593600.1.CDS"/>
    <property type="gene ID" value="AVESA.00010b.r2.4AG0593600"/>
</dbReference>
<accession>A0ACD5W937</accession>
<proteinExistence type="predicted"/>
<protein>
    <submittedName>
        <fullName evidence="1">Uncharacterized protein</fullName>
    </submittedName>
</protein>
<sequence>MDCQSTPTRSELKYMLFDENIEPKALPLSLLKEITGGFSEEIGRGGFAVVYKGVLDNGAFIAVKKLSNTYMYEKEFHREVECLIKVKHKNVVRFIGYCVDSQGKAARYNGKFVMADVQQRLLCFEYLPYGTLDNYITDASRGLDWRMRYKIINGICDGLHYLHENHIVHMDLKPPNILLDGNMIPKIADFGLSRCFDEKQSRAITSKIGGTVGYLAPEFHSREITYGFDLYSLGVIIIEILTGKKGYADVENVLESWSNRLEKSHKDIQLDQVRVCTEIGIKCIKSNPKKRPGSMQHIIARLQETGNSEAFVETVVTRSSKLQAEADSDDPHQSAMEAPGGTSSETSSVSGLLDEMSSMAVSTASSGQLRQDSVPKGLGEMNTEDSSFSGSSIIVSGRIMSEQISEVVLLAVTKIGFILGDEATKAIITKLSRKVLNLKELPKKFEQIRKQLRMMGNVIRQTGMVYLTDNVVKSWIGEAQNVAFHVEDVVDKYSYHVLQLQGEGLLKKFFIKQTYYVKVFSEIVDEVVDVEKEILQVIQMKDQWLQPSQLLADPLAEMERQRSQDSFPEFVQDRDLVGIEENRILLTRWLYSKEPETTVITVSGMGGLGKSTLVKNVYERENINFPVHAWIIVSQIYTLDALLRKLLWKIGYTEQPSSSERIDKMDVYELKKEIQERLQFRKCFIVLDDVWEQQVYFQMHDAFQNFQGSRIVITTRKDHVARISSPTRHLELEPLSRPDAFDLFCRRAFYNRKDHMCPKDLEAIAMSIVERCDGLPLAIVSIGSMLSARQRLDIWKQMYNQLRTELSKSDHVRAILNLSYHDLSGDLRNCLLYCSLFPEDYPMSRDSLVRLWVAEGFVLSNEKNTPEVVAERNLMELIHRNMLEVVENDELGRVNICKMHHIVRELSISLAKEQRFASANDYSTMIQIDNDVRRLSLCGWKDNTVVKLKLPLIRTVMSLELLSSSTGMLSSILSESSYLTVLELQDSEITEVPTSIGNLFNLRYIGLRRTRINSIPESIGNLSNLHTIDIKQTKIEKLPRGLTKIKKLRHLMADRYADEKQTEFRYFIGMQAPQNLSNLEELQTLETVESSNDLAEQLKKLRQLRSVWIDNISAADCAGLFATLSTMPLLSSLLVSARDETESLCFKTLKPRSTDLHRLIIRGQWAKGTLHCPIFQGHGIHLKYLALSWCNLGEDPVGMLASCMPNLTYLSLENVHSPNTLVLPAESFPRLTRLVLKHMHDVAEICIIDGAVPRIEGLYIVSLSKLDKFPRGIESLRSLKKLWLLGLHKDFRSQWLTNGMHQKMLHVQEVRV</sequence>
<evidence type="ECO:0000313" key="1">
    <source>
        <dbReference type="EnsemblPlants" id="AVESA.00010b.r2.4AG0593600.1.CDS"/>
    </source>
</evidence>
<dbReference type="Proteomes" id="UP001732700">
    <property type="component" value="Chromosome 4A"/>
</dbReference>
<organism evidence="1 2">
    <name type="scientific">Avena sativa</name>
    <name type="common">Oat</name>
    <dbReference type="NCBI Taxonomy" id="4498"/>
    <lineage>
        <taxon>Eukaryota</taxon>
        <taxon>Viridiplantae</taxon>
        <taxon>Streptophyta</taxon>
        <taxon>Embryophyta</taxon>
        <taxon>Tracheophyta</taxon>
        <taxon>Spermatophyta</taxon>
        <taxon>Magnoliopsida</taxon>
        <taxon>Liliopsida</taxon>
        <taxon>Poales</taxon>
        <taxon>Poaceae</taxon>
        <taxon>BOP clade</taxon>
        <taxon>Pooideae</taxon>
        <taxon>Poodae</taxon>
        <taxon>Poeae</taxon>
        <taxon>Poeae Chloroplast Group 1 (Aveneae type)</taxon>
        <taxon>Aveninae</taxon>
        <taxon>Avena</taxon>
    </lineage>
</organism>
<reference evidence="1" key="2">
    <citation type="submission" date="2025-09" db="UniProtKB">
        <authorList>
            <consortium name="EnsemblPlants"/>
        </authorList>
    </citation>
    <scope>IDENTIFICATION</scope>
</reference>